<evidence type="ECO:0000313" key="1">
    <source>
        <dbReference type="EMBL" id="KXV55259.1"/>
    </source>
</evidence>
<sequence>MHYLHVYRMHDEWVSFLDVDEFFSIKEFLRKRENTDCIYFNWLRFGPNGYQETPSGLVLENYTRREKIVDSTFKIILKTSAIDLQFMVDNRCPFQHGLGAGDWFFNPFNRNENFKGRNVLGDNMREVLENPESYCLKKSEQILWSATVAHFYLKSIDHYRQRSLRGKDLGPGWELDWTRKFESGEYKKEIEKVSEVHDEWLSMRNKELKVFRRFSPNIVF</sequence>
<evidence type="ECO:0008006" key="3">
    <source>
        <dbReference type="Google" id="ProtNLM"/>
    </source>
</evidence>
<dbReference type="EMBL" id="LHZT01000132">
    <property type="protein sequence ID" value="KXV55259.1"/>
    <property type="molecule type" value="Genomic_DNA"/>
</dbReference>
<gene>
    <name evidence="1" type="ORF">AD947_15105</name>
</gene>
<proteinExistence type="predicted"/>
<comment type="caution">
    <text evidence="1">The sequence shown here is derived from an EMBL/GenBank/DDBJ whole genome shotgun (WGS) entry which is preliminary data.</text>
</comment>
<protein>
    <recommendedName>
        <fullName evidence="3">Glycosyltransferase family 92 protein</fullName>
    </recommendedName>
</protein>
<accession>A0A149TQ47</accession>
<reference evidence="1 2" key="1">
    <citation type="submission" date="2015-06" db="EMBL/GenBank/DDBJ databases">
        <title>Improved classification and identification of acetic acid bacteria using matrix-assisted laser desorption/ionization time-of-flight mass spectrometry; Gluconobacter nephelii and Gluconobacter uchimurae are later heterotypic synonyms of Gluconobacter japonicus and Gluconobacter oxydans, respectively.</title>
        <authorList>
            <person name="Li L."/>
            <person name="Cleenwerck I."/>
            <person name="De Vuyst L."/>
            <person name="Vandamme P."/>
        </authorList>
    </citation>
    <scope>NUCLEOTIDE SEQUENCE [LARGE SCALE GENOMIC DNA]</scope>
    <source>
        <strain evidence="1 2">LMG 1663</strain>
    </source>
</reference>
<dbReference type="Proteomes" id="UP000075411">
    <property type="component" value="Unassembled WGS sequence"/>
</dbReference>
<evidence type="ECO:0000313" key="2">
    <source>
        <dbReference type="Proteomes" id="UP000075411"/>
    </source>
</evidence>
<organism evidence="1 2">
    <name type="scientific">Acetobacter tropicalis</name>
    <dbReference type="NCBI Taxonomy" id="104102"/>
    <lineage>
        <taxon>Bacteria</taxon>
        <taxon>Pseudomonadati</taxon>
        <taxon>Pseudomonadota</taxon>
        <taxon>Alphaproteobacteria</taxon>
        <taxon>Acetobacterales</taxon>
        <taxon>Acetobacteraceae</taxon>
        <taxon>Acetobacter</taxon>
    </lineage>
</organism>
<dbReference type="AlphaFoldDB" id="A0A149TQ47"/>
<name>A0A149TQ47_9PROT</name>